<dbReference type="AlphaFoldDB" id="A0A3M7M8H7"/>
<keyword evidence="2" id="KW-1133">Transmembrane helix</keyword>
<accession>A0A3M7M8H7</accession>
<sequence>MARKTLGDKSAARNQPKKPQCEPPSGDGASKQAYFCLDLFVLVFVLHLIAAEAQAVVGVLTLILGLLLAPPQLAVLLIVTFLLLVIALFLLIIALLLVVVLVVILMRTITRSLLIADKLDNSALIDALSLAVKRESSSIQSRSHTLSPRILVALRVAQILKLGIDAPPRLRRIRAGNVNRRDGRVATRGQVNIFPDTAHPRAMVALGCQTAALVPFERVADVEREVVFPFELFVQVRFLPVDDVGAAELLEIEVCAVGEYVFAVKRPRGLWEEGARAAGLETVKVPWRRLGYDVDGADDGKGKVELRRWIRRYRTVSMKCQGGSRTSLRVYRGQIDKGRLTGVCLERCSVAMSQYRVDRRLGEKRKLARMTLSNGRQPLSQVFGHVRCTRAGCSTSMSTWRFLLRSMRHAVHLRYRNIKLRKHPRLRNLAKFINLSLRSFGHVQYDLYLQNGIFTSLLVYAAWVAVGDRILGLYAMVFRYEPWTKNRTPSLTYTSARTCNNRSHMENTRVNDCLPKTPLDQATIVPLMASRIVRALAIEIAGKDKRQLCKSNGKKMMPEPTVCVQTKVNYVHVDYDKARKERPWRVKGRPG</sequence>
<protein>
    <submittedName>
        <fullName evidence="3">Uncharacterized protein</fullName>
    </submittedName>
</protein>
<evidence type="ECO:0000256" key="2">
    <source>
        <dbReference type="SAM" id="Phobius"/>
    </source>
</evidence>
<keyword evidence="2" id="KW-0812">Transmembrane</keyword>
<dbReference type="Proteomes" id="UP000265663">
    <property type="component" value="Unassembled WGS sequence"/>
</dbReference>
<evidence type="ECO:0000313" key="4">
    <source>
        <dbReference type="Proteomes" id="UP000265663"/>
    </source>
</evidence>
<organism evidence="3 4">
    <name type="scientific">Pyrenophora seminiperda CCB06</name>
    <dbReference type="NCBI Taxonomy" id="1302712"/>
    <lineage>
        <taxon>Eukaryota</taxon>
        <taxon>Fungi</taxon>
        <taxon>Dikarya</taxon>
        <taxon>Ascomycota</taxon>
        <taxon>Pezizomycotina</taxon>
        <taxon>Dothideomycetes</taxon>
        <taxon>Pleosporomycetidae</taxon>
        <taxon>Pleosporales</taxon>
        <taxon>Pleosporineae</taxon>
        <taxon>Pleosporaceae</taxon>
        <taxon>Pyrenophora</taxon>
    </lineage>
</organism>
<dbReference type="EMBL" id="KE747825">
    <property type="protein sequence ID" value="RMZ70797.1"/>
    <property type="molecule type" value="Genomic_DNA"/>
</dbReference>
<gene>
    <name evidence="3" type="ORF">GMOD_00008432</name>
</gene>
<feature type="transmembrane region" description="Helical" evidence="2">
    <location>
        <begin position="73"/>
        <end position="106"/>
    </location>
</feature>
<name>A0A3M7M8H7_9PLEO</name>
<feature type="transmembrane region" description="Helical" evidence="2">
    <location>
        <begin position="39"/>
        <end position="67"/>
    </location>
</feature>
<evidence type="ECO:0000313" key="3">
    <source>
        <dbReference type="EMBL" id="RMZ70797.1"/>
    </source>
</evidence>
<keyword evidence="2" id="KW-0472">Membrane</keyword>
<evidence type="ECO:0000256" key="1">
    <source>
        <dbReference type="SAM" id="MobiDB-lite"/>
    </source>
</evidence>
<feature type="region of interest" description="Disordered" evidence="1">
    <location>
        <begin position="1"/>
        <end position="25"/>
    </location>
</feature>
<reference evidence="3 4" key="1">
    <citation type="journal article" date="2014" name="PLoS ONE">
        <title>De novo Genome Assembly of the Fungal Plant Pathogen Pyrenophora semeniperda.</title>
        <authorList>
            <person name="Soliai M.M."/>
            <person name="Meyer S.E."/>
            <person name="Udall J.A."/>
            <person name="Elzinga D.E."/>
            <person name="Hermansen R.A."/>
            <person name="Bodily P.M."/>
            <person name="Hart A.A."/>
            <person name="Coleman C.E."/>
        </authorList>
    </citation>
    <scope>NUCLEOTIDE SEQUENCE [LARGE SCALE GENOMIC DNA]</scope>
    <source>
        <strain evidence="3 4">CCB06</strain>
        <tissue evidence="3">Mycelium</tissue>
    </source>
</reference>
<proteinExistence type="predicted"/>
<keyword evidence="4" id="KW-1185">Reference proteome</keyword>
<feature type="compositionally biased region" description="Basic and acidic residues" evidence="1">
    <location>
        <begin position="1"/>
        <end position="11"/>
    </location>
</feature>